<keyword evidence="4" id="KW-1185">Reference proteome</keyword>
<reference evidence="3 4" key="1">
    <citation type="submission" date="2024-09" db="EMBL/GenBank/DDBJ databases">
        <authorList>
            <person name="Sun Q."/>
            <person name="Mori K."/>
        </authorList>
    </citation>
    <scope>NUCLEOTIDE SEQUENCE [LARGE SCALE GENOMIC DNA]</scope>
    <source>
        <strain evidence="3 4">NCAIM B.02529</strain>
    </source>
</reference>
<accession>A0ABV6LSG0</accession>
<proteinExistence type="predicted"/>
<feature type="domain" description="Formaldehyde-activating enzyme" evidence="2">
    <location>
        <begin position="13"/>
        <end position="151"/>
    </location>
</feature>
<dbReference type="SUPFAM" id="SSF54211">
    <property type="entry name" value="Ribosomal protein S5 domain 2-like"/>
    <property type="match status" value="1"/>
</dbReference>
<dbReference type="InterPro" id="IPR037075">
    <property type="entry name" value="HCHO-activating_enzyme_sf"/>
</dbReference>
<dbReference type="Gene3D" id="3.30.230.60">
    <property type="entry name" value="Formaldehyde-activating enzyme"/>
    <property type="match status" value="1"/>
</dbReference>
<gene>
    <name evidence="3" type="ORF">ACFFGV_16500</name>
</gene>
<protein>
    <submittedName>
        <fullName evidence="3">Formaldehyde-activating enzyme</fullName>
    </submittedName>
</protein>
<dbReference type="InterPro" id="IPR014826">
    <property type="entry name" value="HCHO-activating_enzyme"/>
</dbReference>
<evidence type="ECO:0000313" key="3">
    <source>
        <dbReference type="EMBL" id="MFC0525183.1"/>
    </source>
</evidence>
<comment type="caution">
    <text evidence="3">The sequence shown here is derived from an EMBL/GenBank/DDBJ whole genome shotgun (WGS) entry which is preliminary data.</text>
</comment>
<keyword evidence="1" id="KW-0456">Lyase</keyword>
<dbReference type="InterPro" id="IPR020568">
    <property type="entry name" value="Ribosomal_Su5_D2-typ_SF"/>
</dbReference>
<evidence type="ECO:0000256" key="1">
    <source>
        <dbReference type="ARBA" id="ARBA00023239"/>
    </source>
</evidence>
<evidence type="ECO:0000259" key="2">
    <source>
        <dbReference type="Pfam" id="PF08714"/>
    </source>
</evidence>
<dbReference type="EMBL" id="JBHLTP010000013">
    <property type="protein sequence ID" value="MFC0525183.1"/>
    <property type="molecule type" value="Genomic_DNA"/>
</dbReference>
<dbReference type="Pfam" id="PF08714">
    <property type="entry name" value="Fae"/>
    <property type="match status" value="1"/>
</dbReference>
<organism evidence="3 4">
    <name type="scientific">Pontibacillus salicampi</name>
    <dbReference type="NCBI Taxonomy" id="1449801"/>
    <lineage>
        <taxon>Bacteria</taxon>
        <taxon>Bacillati</taxon>
        <taxon>Bacillota</taxon>
        <taxon>Bacilli</taxon>
        <taxon>Bacillales</taxon>
        <taxon>Bacillaceae</taxon>
        <taxon>Pontibacillus</taxon>
    </lineage>
</organism>
<dbReference type="RefSeq" id="WP_377350127.1">
    <property type="nucleotide sequence ID" value="NZ_JBHLTP010000013.1"/>
</dbReference>
<name>A0ABV6LSG0_9BACI</name>
<dbReference type="Proteomes" id="UP001589836">
    <property type="component" value="Unassembled WGS sequence"/>
</dbReference>
<evidence type="ECO:0000313" key="4">
    <source>
        <dbReference type="Proteomes" id="UP001589836"/>
    </source>
</evidence>
<sequence length="175" mass="19185">MSIITKGYDGKFGEAYGGDLPNGVHMNVVLAERGSATYAEAVRSLASPTKGHVPFLACLGANNLVRPTTIVINKVTMEDEEYARLFSGAAQIGLSQGVLDAVKEGYIQQEDMEDIALLVACWLDPDATEETTIRLNARNAMFDAIVKAIQPITPEYVEDQLQYYETARNNFYKGN</sequence>